<feature type="region of interest" description="SAM motif I" evidence="4">
    <location>
        <begin position="132"/>
        <end position="141"/>
    </location>
</feature>
<evidence type="ECO:0000256" key="3">
    <source>
        <dbReference type="ARBA" id="ARBA00022691"/>
    </source>
</evidence>
<dbReference type="AlphaFoldDB" id="A0A2C9VI00"/>
<feature type="region of interest" description="SAM motif III" evidence="4">
    <location>
        <begin position="222"/>
        <end position="231"/>
    </location>
</feature>
<dbReference type="GO" id="GO:0008168">
    <property type="term" value="F:methyltransferase activity"/>
    <property type="evidence" value="ECO:0000318"/>
    <property type="project" value="GO_Central"/>
</dbReference>
<feature type="region of interest" description="SAM motif II" evidence="4">
    <location>
        <begin position="195"/>
        <end position="203"/>
    </location>
</feature>
<dbReference type="InterPro" id="IPR013216">
    <property type="entry name" value="Methyltransf_11"/>
</dbReference>
<dbReference type="Pfam" id="PF08241">
    <property type="entry name" value="Methyltransf_11"/>
    <property type="match status" value="1"/>
</dbReference>
<dbReference type="Proteomes" id="UP000091857">
    <property type="component" value="Chromosome 8"/>
</dbReference>
<dbReference type="OMA" id="YCLPYVI"/>
<dbReference type="PROSITE" id="PS51581">
    <property type="entry name" value="SAM_GTMT"/>
    <property type="match status" value="1"/>
</dbReference>
<dbReference type="OrthoDB" id="8300214at2759"/>
<proteinExistence type="inferred from homology"/>
<dbReference type="GO" id="GO:0032259">
    <property type="term" value="P:methylation"/>
    <property type="evidence" value="ECO:0007669"/>
    <property type="project" value="UniProtKB-UniRule"/>
</dbReference>
<gene>
    <name evidence="6" type="ORF">MANES_08G160400v8</name>
</gene>
<comment type="similarity">
    <text evidence="4">Belongs to the class I-like SAM-binding methyltransferase superfamily. gTMT family.</text>
</comment>
<dbReference type="STRING" id="3983.A0A2C9VI00"/>
<comment type="caution">
    <text evidence="6">The sequence shown here is derived from an EMBL/GenBank/DDBJ whole genome shotgun (WGS) entry which is preliminary data.</text>
</comment>
<reference evidence="7" key="1">
    <citation type="journal article" date="2016" name="Nat. Biotechnol.">
        <title>Sequencing wild and cultivated cassava and related species reveals extensive interspecific hybridization and genetic diversity.</title>
        <authorList>
            <person name="Bredeson J.V."/>
            <person name="Lyons J.B."/>
            <person name="Prochnik S.E."/>
            <person name="Wu G.A."/>
            <person name="Ha C.M."/>
            <person name="Edsinger-Gonzales E."/>
            <person name="Grimwood J."/>
            <person name="Schmutz J."/>
            <person name="Rabbi I.Y."/>
            <person name="Egesi C."/>
            <person name="Nauluvula P."/>
            <person name="Lebot V."/>
            <person name="Ndunguru J."/>
            <person name="Mkamilo G."/>
            <person name="Bart R.S."/>
            <person name="Setter T.L."/>
            <person name="Gleadow R.M."/>
            <person name="Kulakow P."/>
            <person name="Ferguson M.E."/>
            <person name="Rounsley S."/>
            <person name="Rokhsar D.S."/>
        </authorList>
    </citation>
    <scope>NUCLEOTIDE SEQUENCE [LARGE SCALE GENOMIC DNA]</scope>
    <source>
        <strain evidence="7">cv. AM560-2</strain>
    </source>
</reference>
<keyword evidence="3 4" id="KW-0949">S-adenosyl-L-methionine</keyword>
<dbReference type="InterPro" id="IPR029063">
    <property type="entry name" value="SAM-dependent_MTases_sf"/>
</dbReference>
<dbReference type="GO" id="GO:0008757">
    <property type="term" value="F:S-adenosylmethionine-dependent methyltransferase activity"/>
    <property type="evidence" value="ECO:0007669"/>
    <property type="project" value="InterPro"/>
</dbReference>
<dbReference type="PANTHER" id="PTHR43591">
    <property type="entry name" value="METHYLTRANSFERASE"/>
    <property type="match status" value="1"/>
</dbReference>
<evidence type="ECO:0000256" key="2">
    <source>
        <dbReference type="ARBA" id="ARBA00022679"/>
    </source>
</evidence>
<dbReference type="InterPro" id="IPR025774">
    <property type="entry name" value="PiNMT-like"/>
</dbReference>
<keyword evidence="7" id="KW-1185">Reference proteome</keyword>
<dbReference type="SUPFAM" id="SSF53335">
    <property type="entry name" value="S-adenosyl-L-methionine-dependent methyltransferases"/>
    <property type="match status" value="1"/>
</dbReference>
<organism evidence="6 7">
    <name type="scientific">Manihot esculenta</name>
    <name type="common">Cassava</name>
    <name type="synonym">Jatropha manihot</name>
    <dbReference type="NCBI Taxonomy" id="3983"/>
    <lineage>
        <taxon>Eukaryota</taxon>
        <taxon>Viridiplantae</taxon>
        <taxon>Streptophyta</taxon>
        <taxon>Embryophyta</taxon>
        <taxon>Tracheophyta</taxon>
        <taxon>Spermatophyta</taxon>
        <taxon>Magnoliopsida</taxon>
        <taxon>eudicotyledons</taxon>
        <taxon>Gunneridae</taxon>
        <taxon>Pentapetalae</taxon>
        <taxon>rosids</taxon>
        <taxon>fabids</taxon>
        <taxon>Malpighiales</taxon>
        <taxon>Euphorbiaceae</taxon>
        <taxon>Crotonoideae</taxon>
        <taxon>Manihoteae</taxon>
        <taxon>Manihot</taxon>
    </lineage>
</organism>
<dbReference type="CDD" id="cd02440">
    <property type="entry name" value="AdoMet_MTases"/>
    <property type="match status" value="1"/>
</dbReference>
<name>A0A2C9VI00_MANES</name>
<dbReference type="EMBL" id="CM004394">
    <property type="protein sequence ID" value="OAY44554.1"/>
    <property type="molecule type" value="Genomic_DNA"/>
</dbReference>
<evidence type="ECO:0000313" key="7">
    <source>
        <dbReference type="Proteomes" id="UP000091857"/>
    </source>
</evidence>
<keyword evidence="1 4" id="KW-0489">Methyltransferase</keyword>
<evidence type="ECO:0000313" key="6">
    <source>
        <dbReference type="EMBL" id="OAY44554.1"/>
    </source>
</evidence>
<dbReference type="Gramene" id="Manes.08G160400.1.v8.1">
    <property type="protein sequence ID" value="Manes.08G160400.1.v8.1.CDS"/>
    <property type="gene ID" value="Manes.08G160400.v8.1"/>
</dbReference>
<feature type="domain" description="Methyltransferase type 11" evidence="5">
    <location>
        <begin position="133"/>
        <end position="231"/>
    </location>
</feature>
<evidence type="ECO:0000256" key="1">
    <source>
        <dbReference type="ARBA" id="ARBA00022603"/>
    </source>
</evidence>
<sequence length="350" mass="38989">MSMHCSIYPPSILPHSRTNLPSSLFLSSRRHTYQAPPSPRLRSTTVKAAMSTEMDADARVSVLKKGIAELYDESSGLWEDLWGDHMHHGFYDPDVEVSSSISDHRAAQIRMIEEALRFGGVSEDPQKWPKTVVDVGCGIGGSSRYLAKKFGAHCQGISLSPVQVERANSLAAVEGLADKVSFQVADALDQPFPDGQFDLVWSMESGEHMPNKRKFVSELARVAAPGGRIIIVTWCHRNLSPSEESLQKWEQEHLKKICDAYYLPEWCSAADYVEILESLSLQDIKTADWSQNVAPFWPAVIRSALTWKGLTSLLRSGMKTIRGALVMPLMIQGYKKGLIKFAIITCRKPQ</sequence>
<dbReference type="PANTHER" id="PTHR43591:SF81">
    <property type="entry name" value="MAGNESIUM PROTOPORPHYRIN IX METHYLTRANSFERASE, CHLOROPLASTIC-RELATED"/>
    <property type="match status" value="1"/>
</dbReference>
<evidence type="ECO:0000256" key="4">
    <source>
        <dbReference type="PROSITE-ProRule" id="PRU00914"/>
    </source>
</evidence>
<protein>
    <recommendedName>
        <fullName evidence="5">Methyltransferase type 11 domain-containing protein</fullName>
    </recommendedName>
</protein>
<accession>A0A2C9VI00</accession>
<keyword evidence="2 4" id="KW-0808">Transferase</keyword>
<evidence type="ECO:0000259" key="5">
    <source>
        <dbReference type="Pfam" id="PF08241"/>
    </source>
</evidence>
<dbReference type="Gene3D" id="3.40.50.150">
    <property type="entry name" value="Vaccinia Virus protein VP39"/>
    <property type="match status" value="1"/>
</dbReference>